<evidence type="ECO:0000313" key="2">
    <source>
        <dbReference type="EnsemblMetazoa" id="CLYHEMP004771.1"/>
    </source>
</evidence>
<evidence type="ECO:0000256" key="1">
    <source>
        <dbReference type="SAM" id="MobiDB-lite"/>
    </source>
</evidence>
<reference evidence="2" key="1">
    <citation type="submission" date="2021-01" db="UniProtKB">
        <authorList>
            <consortium name="EnsemblMetazoa"/>
        </authorList>
    </citation>
    <scope>IDENTIFICATION</scope>
</reference>
<feature type="compositionally biased region" description="Low complexity" evidence="1">
    <location>
        <begin position="187"/>
        <end position="208"/>
    </location>
</feature>
<feature type="region of interest" description="Disordered" evidence="1">
    <location>
        <begin position="287"/>
        <end position="321"/>
    </location>
</feature>
<feature type="compositionally biased region" description="Polar residues" evidence="1">
    <location>
        <begin position="161"/>
        <end position="174"/>
    </location>
</feature>
<feature type="compositionally biased region" description="Polar residues" evidence="1">
    <location>
        <begin position="289"/>
        <end position="321"/>
    </location>
</feature>
<protein>
    <submittedName>
        <fullName evidence="2">Uncharacterized protein</fullName>
    </submittedName>
</protein>
<dbReference type="Proteomes" id="UP000594262">
    <property type="component" value="Unplaced"/>
</dbReference>
<keyword evidence="3" id="KW-1185">Reference proteome</keyword>
<feature type="compositionally biased region" description="Polar residues" evidence="1">
    <location>
        <begin position="497"/>
        <end position="507"/>
    </location>
</feature>
<organism evidence="2 3">
    <name type="scientific">Clytia hemisphaerica</name>
    <dbReference type="NCBI Taxonomy" id="252671"/>
    <lineage>
        <taxon>Eukaryota</taxon>
        <taxon>Metazoa</taxon>
        <taxon>Cnidaria</taxon>
        <taxon>Hydrozoa</taxon>
        <taxon>Hydroidolina</taxon>
        <taxon>Leptothecata</taxon>
        <taxon>Obeliida</taxon>
        <taxon>Clytiidae</taxon>
        <taxon>Clytia</taxon>
    </lineage>
</organism>
<feature type="region of interest" description="Disordered" evidence="1">
    <location>
        <begin position="472"/>
        <end position="527"/>
    </location>
</feature>
<sequence length="527" mass="58837">MDKKFSFQNSQLWLYVLCYQNEIIKKIFNNSRMIIMFALCRLDFVLVNKSVKMPSTRSSNQQQTIEWSLVVYHDVTKSGRRIETQSIVPSHWVSQSQTILYWPDTLNVESRKHEHPSCDWFTFDVLKIKFTGSKEECVELEGAGYTTAAEESGNDRDASMDSPTSVDFNNDNSNVLMPSTEMTSLFSNPSMASSSKASSEAPKSSVSSLKRHKSFANLSLASIAESATAPVSLPNLNRQKSFALPSKASIAESSQSSVSLPSLKRQKSFAVSKTSIAESATAPVFLPTPKSQKSFANHSMTSNAESPNASASHSTPRNNSIAHNYKFPMENGRFQKKVLSLLTKILEVVRQSPSTGPSSSRPHDLHQFTTISEFMEHENDPNQNKHLSMIESLKYIGGKDCKEATKNSMLRVMTYKLMSEFNMCGTVKSNCEPKRRFKDTKVFQAVRKAVVDSGKGTEDDVYNAMIDVLKFAPDKHGGSGRKRKSPPPQHRPSPSQNEVSLPFQDQVSPPLPKRFKMFDDDSDSESD</sequence>
<proteinExistence type="predicted"/>
<evidence type="ECO:0000313" key="3">
    <source>
        <dbReference type="Proteomes" id="UP000594262"/>
    </source>
</evidence>
<dbReference type="OrthoDB" id="6609483at2759"/>
<feature type="region of interest" description="Disordered" evidence="1">
    <location>
        <begin position="186"/>
        <end position="208"/>
    </location>
</feature>
<feature type="region of interest" description="Disordered" evidence="1">
    <location>
        <begin position="148"/>
        <end position="174"/>
    </location>
</feature>
<accession>A0A7M5U195</accession>
<name>A0A7M5U195_9CNID</name>
<dbReference type="AlphaFoldDB" id="A0A7M5U195"/>
<dbReference type="EnsemblMetazoa" id="CLYHEMT004771.1">
    <property type="protein sequence ID" value="CLYHEMP004771.1"/>
    <property type="gene ID" value="CLYHEMG004771"/>
</dbReference>